<proteinExistence type="predicted"/>
<accession>A0AAV7LLC2</accession>
<dbReference type="EMBL" id="JANPWB010000015">
    <property type="protein sequence ID" value="KAJ1091852.1"/>
    <property type="molecule type" value="Genomic_DNA"/>
</dbReference>
<organism evidence="1 2">
    <name type="scientific">Pleurodeles waltl</name>
    <name type="common">Iberian ribbed newt</name>
    <dbReference type="NCBI Taxonomy" id="8319"/>
    <lineage>
        <taxon>Eukaryota</taxon>
        <taxon>Metazoa</taxon>
        <taxon>Chordata</taxon>
        <taxon>Craniata</taxon>
        <taxon>Vertebrata</taxon>
        <taxon>Euteleostomi</taxon>
        <taxon>Amphibia</taxon>
        <taxon>Batrachia</taxon>
        <taxon>Caudata</taxon>
        <taxon>Salamandroidea</taxon>
        <taxon>Salamandridae</taxon>
        <taxon>Pleurodelinae</taxon>
        <taxon>Pleurodeles</taxon>
    </lineage>
</organism>
<evidence type="ECO:0000313" key="1">
    <source>
        <dbReference type="EMBL" id="KAJ1091852.1"/>
    </source>
</evidence>
<dbReference type="AlphaFoldDB" id="A0AAV7LLC2"/>
<dbReference type="Proteomes" id="UP001066276">
    <property type="component" value="Chromosome 11"/>
</dbReference>
<reference evidence="1" key="1">
    <citation type="journal article" date="2022" name="bioRxiv">
        <title>Sequencing and chromosome-scale assembly of the giantPleurodeles waltlgenome.</title>
        <authorList>
            <person name="Brown T."/>
            <person name="Elewa A."/>
            <person name="Iarovenko S."/>
            <person name="Subramanian E."/>
            <person name="Araus A.J."/>
            <person name="Petzold A."/>
            <person name="Susuki M."/>
            <person name="Suzuki K.-i.T."/>
            <person name="Hayashi T."/>
            <person name="Toyoda A."/>
            <person name="Oliveira C."/>
            <person name="Osipova E."/>
            <person name="Leigh N.D."/>
            <person name="Simon A."/>
            <person name="Yun M.H."/>
        </authorList>
    </citation>
    <scope>NUCLEOTIDE SEQUENCE</scope>
    <source>
        <strain evidence="1">20211129_DDA</strain>
        <tissue evidence="1">Liver</tissue>
    </source>
</reference>
<evidence type="ECO:0000313" key="2">
    <source>
        <dbReference type="Proteomes" id="UP001066276"/>
    </source>
</evidence>
<protein>
    <submittedName>
        <fullName evidence="1">Uncharacterized protein</fullName>
    </submittedName>
</protein>
<gene>
    <name evidence="1" type="ORF">NDU88_004967</name>
</gene>
<name>A0AAV7LLC2_PLEWA</name>
<keyword evidence="2" id="KW-1185">Reference proteome</keyword>
<sequence>MGLHDGVRFWGALLRLQTRSLTISSFRDRGFVEHLVAVMGELFCVGPSCSLGECGEGVGGIRAARRVITSQRTSVRHFLSRLQKLSSTRVPWELTRTAYYFKRDIAKEHIRAITKNLWRSPA</sequence>
<comment type="caution">
    <text evidence="1">The sequence shown here is derived from an EMBL/GenBank/DDBJ whole genome shotgun (WGS) entry which is preliminary data.</text>
</comment>